<sequence>MGGFMKITNEDERFKVVEKRRFPKSLDTKLKIQIEEKYKSSKEASVAEFRSYRKRLLVTTLRIETLDSDVVMAAIDVLDKGAGCTGLNYFGQQIAGAVVQVLDNTGAAQPVQKVPRTDCISLKADLTNAGVEEDSNEDDDLIIVTRCERRENGEREPLWSENQPRQGAVAVCPLGAAEACNPARPAGDALRMV</sequence>
<protein>
    <submittedName>
        <fullName evidence="1">Uncharacterized protein</fullName>
    </submittedName>
</protein>
<dbReference type="Proteomes" id="UP000326396">
    <property type="component" value="Linkage Group LG12"/>
</dbReference>
<accession>A0A5N6PK06</accession>
<evidence type="ECO:0000313" key="2">
    <source>
        <dbReference type="Proteomes" id="UP000326396"/>
    </source>
</evidence>
<name>A0A5N6PK06_9ASTR</name>
<reference evidence="1 2" key="1">
    <citation type="submission" date="2019-05" db="EMBL/GenBank/DDBJ databases">
        <title>Mikania micrantha, genome provides insights into the molecular mechanism of rapid growth.</title>
        <authorList>
            <person name="Liu B."/>
        </authorList>
    </citation>
    <scope>NUCLEOTIDE SEQUENCE [LARGE SCALE GENOMIC DNA]</scope>
    <source>
        <strain evidence="1">NLD-2019</strain>
        <tissue evidence="1">Leaf</tissue>
    </source>
</reference>
<proteinExistence type="predicted"/>
<organism evidence="1 2">
    <name type="scientific">Mikania micrantha</name>
    <name type="common">bitter vine</name>
    <dbReference type="NCBI Taxonomy" id="192012"/>
    <lineage>
        <taxon>Eukaryota</taxon>
        <taxon>Viridiplantae</taxon>
        <taxon>Streptophyta</taxon>
        <taxon>Embryophyta</taxon>
        <taxon>Tracheophyta</taxon>
        <taxon>Spermatophyta</taxon>
        <taxon>Magnoliopsida</taxon>
        <taxon>eudicotyledons</taxon>
        <taxon>Gunneridae</taxon>
        <taxon>Pentapetalae</taxon>
        <taxon>asterids</taxon>
        <taxon>campanulids</taxon>
        <taxon>Asterales</taxon>
        <taxon>Asteraceae</taxon>
        <taxon>Asteroideae</taxon>
        <taxon>Heliantheae alliance</taxon>
        <taxon>Eupatorieae</taxon>
        <taxon>Mikania</taxon>
    </lineage>
</organism>
<comment type="caution">
    <text evidence="1">The sequence shown here is derived from an EMBL/GenBank/DDBJ whole genome shotgun (WGS) entry which is preliminary data.</text>
</comment>
<dbReference type="AlphaFoldDB" id="A0A5N6PK06"/>
<keyword evidence="2" id="KW-1185">Reference proteome</keyword>
<gene>
    <name evidence="1" type="ORF">E3N88_09750</name>
</gene>
<dbReference type="EMBL" id="SZYD01000004">
    <property type="protein sequence ID" value="KAD6455044.1"/>
    <property type="molecule type" value="Genomic_DNA"/>
</dbReference>
<evidence type="ECO:0000313" key="1">
    <source>
        <dbReference type="EMBL" id="KAD6455044.1"/>
    </source>
</evidence>